<dbReference type="InterPro" id="IPR013083">
    <property type="entry name" value="Znf_RING/FYVE/PHD"/>
</dbReference>
<dbReference type="InterPro" id="IPR001841">
    <property type="entry name" value="Znf_RING"/>
</dbReference>
<keyword evidence="5" id="KW-0862">Zinc</keyword>
<name>A0A1Q9EW99_SYMMI</name>
<dbReference type="GO" id="GO:0016567">
    <property type="term" value="P:protein ubiquitination"/>
    <property type="evidence" value="ECO:0007669"/>
    <property type="project" value="TreeGrafter"/>
</dbReference>
<evidence type="ECO:0000313" key="9">
    <source>
        <dbReference type="EMBL" id="OLQ11643.1"/>
    </source>
</evidence>
<evidence type="ECO:0000313" key="10">
    <source>
        <dbReference type="Proteomes" id="UP000186817"/>
    </source>
</evidence>
<feature type="transmembrane region" description="Helical" evidence="7">
    <location>
        <begin position="555"/>
        <end position="576"/>
    </location>
</feature>
<evidence type="ECO:0000259" key="8">
    <source>
        <dbReference type="PROSITE" id="PS50089"/>
    </source>
</evidence>
<organism evidence="9 10">
    <name type="scientific">Symbiodinium microadriaticum</name>
    <name type="common">Dinoflagellate</name>
    <name type="synonym">Zooxanthella microadriatica</name>
    <dbReference type="NCBI Taxonomy" id="2951"/>
    <lineage>
        <taxon>Eukaryota</taxon>
        <taxon>Sar</taxon>
        <taxon>Alveolata</taxon>
        <taxon>Dinophyceae</taxon>
        <taxon>Suessiales</taxon>
        <taxon>Symbiodiniaceae</taxon>
        <taxon>Symbiodinium</taxon>
    </lineage>
</organism>
<evidence type="ECO:0000256" key="3">
    <source>
        <dbReference type="ARBA" id="ARBA00022989"/>
    </source>
</evidence>
<keyword evidence="5" id="KW-0479">Metal-binding</keyword>
<keyword evidence="3 7" id="KW-1133">Transmembrane helix</keyword>
<comment type="subcellular location">
    <subcellularLocation>
        <location evidence="1">Membrane</location>
        <topology evidence="1">Multi-pass membrane protein</topology>
    </subcellularLocation>
</comment>
<evidence type="ECO:0000256" key="2">
    <source>
        <dbReference type="ARBA" id="ARBA00022692"/>
    </source>
</evidence>
<feature type="transmembrane region" description="Helical" evidence="7">
    <location>
        <begin position="789"/>
        <end position="812"/>
    </location>
</feature>
<accession>A0A1Q9EW99</accession>
<dbReference type="Pfam" id="PF13639">
    <property type="entry name" value="zf-RING_2"/>
    <property type="match status" value="1"/>
</dbReference>
<feature type="transmembrane region" description="Helical" evidence="7">
    <location>
        <begin position="582"/>
        <end position="603"/>
    </location>
</feature>
<evidence type="ECO:0000256" key="7">
    <source>
        <dbReference type="SAM" id="Phobius"/>
    </source>
</evidence>
<dbReference type="PANTHER" id="PTHR14255">
    <property type="entry name" value="CEREBLON"/>
    <property type="match status" value="1"/>
</dbReference>
<feature type="transmembrane region" description="Helical" evidence="7">
    <location>
        <begin position="819"/>
        <end position="839"/>
    </location>
</feature>
<dbReference type="PROSITE" id="PS50089">
    <property type="entry name" value="ZF_RING_2"/>
    <property type="match status" value="1"/>
</dbReference>
<proteinExistence type="predicted"/>
<feature type="region of interest" description="Disordered" evidence="6">
    <location>
        <begin position="82"/>
        <end position="103"/>
    </location>
</feature>
<keyword evidence="5" id="KW-0863">Zinc-finger</keyword>
<dbReference type="OrthoDB" id="434519at2759"/>
<evidence type="ECO:0000256" key="1">
    <source>
        <dbReference type="ARBA" id="ARBA00004141"/>
    </source>
</evidence>
<dbReference type="GO" id="GO:0031464">
    <property type="term" value="C:Cul4A-RING E3 ubiquitin ligase complex"/>
    <property type="evidence" value="ECO:0007669"/>
    <property type="project" value="TreeGrafter"/>
</dbReference>
<feature type="transmembrane region" description="Helical" evidence="7">
    <location>
        <begin position="50"/>
        <end position="67"/>
    </location>
</feature>
<dbReference type="Proteomes" id="UP000186817">
    <property type="component" value="Unassembled WGS sequence"/>
</dbReference>
<dbReference type="SUPFAM" id="SSF57850">
    <property type="entry name" value="RING/U-box"/>
    <property type="match status" value="1"/>
</dbReference>
<feature type="transmembrane region" description="Helical" evidence="7">
    <location>
        <begin position="490"/>
        <end position="513"/>
    </location>
</feature>
<keyword evidence="10" id="KW-1185">Reference proteome</keyword>
<feature type="transmembrane region" description="Helical" evidence="7">
    <location>
        <begin position="714"/>
        <end position="737"/>
    </location>
</feature>
<protein>
    <submittedName>
        <fullName evidence="9">RING finger protein 122</fullName>
    </submittedName>
</protein>
<keyword evidence="4 7" id="KW-0472">Membrane</keyword>
<sequence>MFVLLVVVLAADDGEDHDDHRVTTGHYARTFDLCPMARCHRLFRTMSEDLMRRMFMAAVLMGWALVVQRGHQELRALHRMLQEHDKHRKDRNRRDGGGSSGAGGLSIDFALGIEVTPVSGIHGTSSTQNMVDSQSREELIITKPEMDQLMMPEACKRTASSQCWAWCSWCSRCGAGGLLVSRGRRPCATTGGAFRRTDPSTSTDPPRVRLARIAAESGQGWQEQRLPCGLMPSQVSELLDRDITPEDYEMLLQLDEALERPAGNESEKLRPVATEELLGETCSICLHAFERTDALSALPCSHAFHEACISKWMMKRCALDLPDFGRSLLEICLGLGLGRARLSKRRLCEATDDSRGVADVARAMRYGYTSSDSISDPSYGSTWRIMARNAVNYLAPHRLQFGRQLLLAKTTCMWRTSMRLWSILLVTGATAVKPPQALLVKLQSESNEVPGSDQFVAQPVDNEHDQGPPRPFWVFDFDALETKEAWNCGLVMATAGILCAAGGIGGGGIYVTVLMVAGGLPVRDAVPLSKAVVFIGSISSLFLNLRKATASSDPLIDYNVCRLVVPAALVGTYIGVLLNSLVPTWAVLLALVGILVAISYMILLTTWQQYAEEEHFSSSVERNAKASSISHAKTENVPEVSIKYAREVPQTVTRTDVILSAAMLFVVVTASAFRHHAMQCQSASEKDRDKACHHPTLFWLQSATLNSWMQSPGIAIFIKIFFFLGPMLLCAAVLSCVARSVVQAEGWSHSLILKFSLMSATTGCLAGFVGIGGGLIFSPYFLLMGLEPAVAVATSSTCVIFTASSTTFQYLLTDRVIMSLTLLYGTINLVSSYLGTSLVHCLQDQLSTRPSAISGIVSLGVVISTLLAMRQLAIVL</sequence>
<dbReference type="SMART" id="SM00184">
    <property type="entry name" value="RING"/>
    <property type="match status" value="1"/>
</dbReference>
<evidence type="ECO:0000256" key="5">
    <source>
        <dbReference type="PROSITE-ProRule" id="PRU00175"/>
    </source>
</evidence>
<dbReference type="AlphaFoldDB" id="A0A1Q9EW99"/>
<dbReference type="InterPro" id="IPR002781">
    <property type="entry name" value="TM_pro_TauE-like"/>
</dbReference>
<dbReference type="Gene3D" id="3.30.40.10">
    <property type="entry name" value="Zinc/RING finger domain, C3HC4 (zinc finger)"/>
    <property type="match status" value="1"/>
</dbReference>
<feature type="domain" description="RING-type" evidence="8">
    <location>
        <begin position="282"/>
        <end position="320"/>
    </location>
</feature>
<feature type="transmembrane region" description="Helical" evidence="7">
    <location>
        <begin position="656"/>
        <end position="673"/>
    </location>
</feature>
<evidence type="ECO:0000256" key="6">
    <source>
        <dbReference type="SAM" id="MobiDB-lite"/>
    </source>
</evidence>
<reference evidence="9 10" key="1">
    <citation type="submission" date="2016-02" db="EMBL/GenBank/DDBJ databases">
        <title>Genome analysis of coral dinoflagellate symbionts highlights evolutionary adaptations to a symbiotic lifestyle.</title>
        <authorList>
            <person name="Aranda M."/>
            <person name="Li Y."/>
            <person name="Liew Y.J."/>
            <person name="Baumgarten S."/>
            <person name="Simakov O."/>
            <person name="Wilson M."/>
            <person name="Piel J."/>
            <person name="Ashoor H."/>
            <person name="Bougouffa S."/>
            <person name="Bajic V.B."/>
            <person name="Ryu T."/>
            <person name="Ravasi T."/>
            <person name="Bayer T."/>
            <person name="Micklem G."/>
            <person name="Kim H."/>
            <person name="Bhak J."/>
            <person name="Lajeunesse T.C."/>
            <person name="Voolstra C.R."/>
        </authorList>
    </citation>
    <scope>NUCLEOTIDE SEQUENCE [LARGE SCALE GENOMIC DNA]</scope>
    <source>
        <strain evidence="9 10">CCMP2467</strain>
    </source>
</reference>
<dbReference type="PANTHER" id="PTHR14255:SF3">
    <property type="entry name" value="SULFITE EXPORTER TAUE_SAFE FAMILY PROTEIN 5-RELATED"/>
    <property type="match status" value="1"/>
</dbReference>
<dbReference type="GO" id="GO:0016020">
    <property type="term" value="C:membrane"/>
    <property type="evidence" value="ECO:0007669"/>
    <property type="project" value="UniProtKB-SubCell"/>
</dbReference>
<evidence type="ECO:0000256" key="4">
    <source>
        <dbReference type="ARBA" id="ARBA00023136"/>
    </source>
</evidence>
<dbReference type="Pfam" id="PF01925">
    <property type="entry name" value="TauE"/>
    <property type="match status" value="2"/>
</dbReference>
<feature type="transmembrane region" description="Helical" evidence="7">
    <location>
        <begin position="757"/>
        <end position="783"/>
    </location>
</feature>
<feature type="transmembrane region" description="Helical" evidence="7">
    <location>
        <begin position="525"/>
        <end position="543"/>
    </location>
</feature>
<feature type="transmembrane region" description="Helical" evidence="7">
    <location>
        <begin position="851"/>
        <end position="869"/>
    </location>
</feature>
<comment type="caution">
    <text evidence="9">The sequence shown here is derived from an EMBL/GenBank/DDBJ whole genome shotgun (WGS) entry which is preliminary data.</text>
</comment>
<dbReference type="GO" id="GO:0008270">
    <property type="term" value="F:zinc ion binding"/>
    <property type="evidence" value="ECO:0007669"/>
    <property type="project" value="UniProtKB-KW"/>
</dbReference>
<keyword evidence="2 7" id="KW-0812">Transmembrane</keyword>
<dbReference type="EMBL" id="LSRX01000056">
    <property type="protein sequence ID" value="OLQ11643.1"/>
    <property type="molecule type" value="Genomic_DNA"/>
</dbReference>
<gene>
    <name evidence="9" type="primary">RNF122</name>
    <name evidence="9" type="ORF">AK812_SmicGene4480</name>
</gene>